<dbReference type="GeneID" id="117645857"/>
<dbReference type="KEGG" id="tpal:117645857"/>
<accession>A0A6P8ZNF3</accession>
<dbReference type="AlphaFoldDB" id="A0A6P8ZNF3"/>
<evidence type="ECO:0000313" key="2">
    <source>
        <dbReference type="Proteomes" id="UP000515158"/>
    </source>
</evidence>
<name>A0A6P8ZNF3_THRPL</name>
<gene>
    <name evidence="3" type="primary">LOC117645857</name>
</gene>
<proteinExistence type="predicted"/>
<keyword evidence="2" id="KW-1185">Reference proteome</keyword>
<organism evidence="3">
    <name type="scientific">Thrips palmi</name>
    <name type="common">Melon thrips</name>
    <dbReference type="NCBI Taxonomy" id="161013"/>
    <lineage>
        <taxon>Eukaryota</taxon>
        <taxon>Metazoa</taxon>
        <taxon>Ecdysozoa</taxon>
        <taxon>Arthropoda</taxon>
        <taxon>Hexapoda</taxon>
        <taxon>Insecta</taxon>
        <taxon>Pterygota</taxon>
        <taxon>Neoptera</taxon>
        <taxon>Paraneoptera</taxon>
        <taxon>Thysanoptera</taxon>
        <taxon>Terebrantia</taxon>
        <taxon>Thripoidea</taxon>
        <taxon>Thripidae</taxon>
        <taxon>Thrips</taxon>
    </lineage>
</organism>
<dbReference type="InParanoid" id="A0A6P8ZNF3"/>
<dbReference type="OrthoDB" id="7698488at2759"/>
<evidence type="ECO:0000313" key="3">
    <source>
        <dbReference type="RefSeq" id="XP_034242254.1"/>
    </source>
</evidence>
<evidence type="ECO:0000256" key="1">
    <source>
        <dbReference type="SAM" id="MobiDB-lite"/>
    </source>
</evidence>
<reference evidence="3" key="1">
    <citation type="submission" date="2025-08" db="UniProtKB">
        <authorList>
            <consortium name="RefSeq"/>
        </authorList>
    </citation>
    <scope>IDENTIFICATION</scope>
    <source>
        <tissue evidence="3">Total insect</tissue>
    </source>
</reference>
<dbReference type="Proteomes" id="UP000515158">
    <property type="component" value="Unplaced"/>
</dbReference>
<sequence length="362" mass="41187">MVHLFVHARDFGCVDSIKNDHLSLLADRIIDRFTCEKKSTYYIPPSGRSVATGKLSHKLRNLRRKPANSQSKESISEESVDDPAERLRCAPKDPNVDLEAAINFLAFTRSPWTEVEEKWVSTHQYRLNQLKTEPYLDKYFASWPVLQSPSGCTLLEADFNSLWPGRNSVIFSKWPLFEEKLLKLAEKDVKDQTSKAILSLLKPNTSSDGRTAIAFSILPALCPPTRKIKLNNGKLWLPSIAEARSSMILHAQNANKVRLTLKENTDRLFKQGQRVQPLIIVVGPTLDKITKSYVCIDKTLWATSCVMKSIDVCFKAVFATESEYPGQSQHFWEAIQKSIYKMKTVHDKCQTPLDNIFKSHCE</sequence>
<protein>
    <submittedName>
        <fullName evidence="3">Uncharacterized protein LOC117645857</fullName>
    </submittedName>
</protein>
<feature type="region of interest" description="Disordered" evidence="1">
    <location>
        <begin position="61"/>
        <end position="84"/>
    </location>
</feature>
<dbReference type="RefSeq" id="XP_034242254.1">
    <property type="nucleotide sequence ID" value="XM_034386363.1"/>
</dbReference>